<evidence type="ECO:0000313" key="2">
    <source>
        <dbReference type="EMBL" id="MFK7001370.1"/>
    </source>
</evidence>
<accession>A0ABW8P9Y4</accession>
<proteinExistence type="predicted"/>
<keyword evidence="3" id="KW-1185">Reference proteome</keyword>
<dbReference type="InterPro" id="IPR045474">
    <property type="entry name" value="GEVED"/>
</dbReference>
<dbReference type="RefSeq" id="WP_088398458.1">
    <property type="nucleotide sequence ID" value="NZ_JAZGZP010000015.1"/>
</dbReference>
<organism evidence="2 3">
    <name type="scientific">Flavobacterium oreochromis</name>
    <dbReference type="NCBI Taxonomy" id="2906078"/>
    <lineage>
        <taxon>Bacteria</taxon>
        <taxon>Pseudomonadati</taxon>
        <taxon>Bacteroidota</taxon>
        <taxon>Flavobacteriia</taxon>
        <taxon>Flavobacteriales</taxon>
        <taxon>Flavobacteriaceae</taxon>
        <taxon>Flavobacterium</taxon>
    </lineage>
</organism>
<dbReference type="Proteomes" id="UP001621706">
    <property type="component" value="Unassembled WGS sequence"/>
</dbReference>
<feature type="domain" description="GEVED" evidence="1">
    <location>
        <begin position="435"/>
        <end position="511"/>
    </location>
</feature>
<comment type="caution">
    <text evidence="2">The sequence shown here is derived from an EMBL/GenBank/DDBJ whole genome shotgun (WGS) entry which is preliminary data.</text>
</comment>
<sequence length="1474" mass="161520">MKEFYRIKNDLFLLVFLVLFIVENRGQVSSYNFSESNGTYVSISGTAAMNPGWDENTVPNIPIGFTFNFNNSNYTACTISSNGFITFGSTSPTNSLYNPISSTISYTGAISAIGADLIDGGTKAITYSTTGTAPYRIFTIQWDDARRYSGNGNFDFQIKLYETTNTISVVYGICSPTGTTTTENINVEVGLRGTSNTDFNNRNKTNHSNWALTTTKGTFNTDSCTTNGSSAPSNGLTFTWAPIQTCLTPTAQPSALVLTPGTTTIAGNFAAASPSPNSYLVVRSNTSIKPNPINGTFYPIGSTALGANYVVIDTDSNTSFNDSRLITSTSYYYHIFSYNNTSCTGGPKYNTTNPLSASTTTTTNFTYCTPSSSSSNRYINSLESVGTVTTYANNNTGYSPGGYGNYRHINLFTQIQGGGVNLLATLPDKPNSQTIRIWIDWNNKDGLFNNTNELVYTTGSIYTELKNTLGFTIPHTIPAGTYTLRIRTFSSNTLDPCNNYSGGETEDYTITILADCSAKINAATSGTSCGAGPVTLQAYGTTDITEFRWYDSVTNILEGTSPSTIVSGQATTTWITPSLNTSKTYIVKGYNGTCQSYYNTFVDAEIKSTTEINVAASAPTICGENSQVKITATVGETKFNLLTETFSELDISDTNFRVTQTLNNTSYTNATWKLYPSPSVPISTTVFKPAISSGNIDDRFALTTSDYYNLTMTSRMITKNTVSTVGCTTATLSFRHYYSDFDNTDTAAVYYSTLASPDPANSSHWTLLIMYNSDQGLAHSFTSASYSLPVGIQNLSIKFEYKGTWAEGWAIDDVYINATKPFIPNYLWNNSSGIVYIDTNNDNVGDTPYTNQNVSSIYFAPNGLAMESPSWSTSVKSLTPNGCVSTVPISITNTTRTWKGTINNNWDIAGNWAPAFVPDATTCVIIPSTAKIIGTAYSGYGKNLTIKSTGDLELQADNNLIITDWMDIKNGGVFNVRNNANFVQKNDNPSPANTISGTFTMDRTAIGLKALDYIYWSSPVNNFPVTSVSPNSLTSKIYHWVTDYPNPNGFGFGNWFNTTENMQAGKGYIIRVANNNPTFSTTFTGAPRNGIITKTIARGPYIGSDYRGSTGRIITNLDDNLNLIGNPYPSAIDAIEFLTENQSVLEGGIQIWTHKGTISNSNPSPFYQNFSSNYSYSDYLTYTKLGSSIGSSTGADTGFNGKIAAGQGFLVKMKDGNALTANITFKNSMRTDDLNRAYNNSQFYRTTDNKKEKQTDRIWIDLVDNTSSSDRFLIGYTEDATAEKDFLFDAKTDYEAPLKAFSLLDNDAYVIQGKGPFDINDKFNIGYQVPANGNYKFAISEVDGIFKTNNQKIYIEDLLTNTTHDLTTSPYSFTSEKGLFKTRFIIKYTNETLSNNDSEYKNSVFIYGTNELHIKSELFNLKNIEIYDVLGKTLIEAKDINQMESLINLKNTQSMILVKIMLENGAIITKKVIY</sequence>
<gene>
    <name evidence="2" type="ORF">V3I07_10725</name>
</gene>
<reference evidence="2 3" key="1">
    <citation type="submission" date="2024-02" db="EMBL/GenBank/DDBJ databases">
        <title>Comparative Genomic Analysis of Flavobacterium Species Causing Columnaris Disease of Freshwater Fish in Thailand: Insights into Virulence and Resistance Mechanisms.</title>
        <authorList>
            <person name="Nguyen D."/>
            <person name="Chokmangmeepisarn P."/>
            <person name="Khianchaikhan K."/>
            <person name="Morishita M."/>
            <person name="Bunnoy A."/>
            <person name="Rodkhum C."/>
        </authorList>
    </citation>
    <scope>NUCLEOTIDE SEQUENCE [LARGE SCALE GENOMIC DNA]</scope>
    <source>
        <strain evidence="2 3">CNRT2201</strain>
    </source>
</reference>
<protein>
    <submittedName>
        <fullName evidence="2">GEVED domain-containing protein</fullName>
    </submittedName>
</protein>
<dbReference type="EMBL" id="JAZGZP010000015">
    <property type="protein sequence ID" value="MFK7001370.1"/>
    <property type="molecule type" value="Genomic_DNA"/>
</dbReference>
<name>A0ABW8P9Y4_9FLAO</name>
<dbReference type="Pfam" id="PF20009">
    <property type="entry name" value="GEVED"/>
    <property type="match status" value="1"/>
</dbReference>
<evidence type="ECO:0000259" key="1">
    <source>
        <dbReference type="Pfam" id="PF20009"/>
    </source>
</evidence>
<evidence type="ECO:0000313" key="3">
    <source>
        <dbReference type="Proteomes" id="UP001621706"/>
    </source>
</evidence>